<gene>
    <name evidence="9" type="ORF">H7U36_11600</name>
</gene>
<evidence type="ECO:0000256" key="1">
    <source>
        <dbReference type="ARBA" id="ARBA00004651"/>
    </source>
</evidence>
<sequence length="388" mass="42545">MAKKILKNILKNETVFCVSLLLAVLSAFFVRPDGVYLTYPDWRTIALLFCLMILVAGLGSKGVFTLMGHALLRRAGSLRALSAIMVLLCFFSSMIITNDVTLLTFVPFTMLVFRMTGHEDRIVKLVVLETIGANLGSMATPIGNPQNLYLYSISDLTAGGFAGAVLPYAGLSLLLLLAAVLAGKDEPLMEVEMEKKTEKHTEKTEKGSGRGKLVMEILPFLVLLLLCLLVVFRVLPYIPVLLCVAVAVAVLNRRLYLEVDYFLLFTFLFFFIFVGNLKRIPLVSEALISAVKGRELLTGVLASQVMSNVPAAILLSGFTDRIQPLLTGVNLGGLGTLIASLASLISYKIVTREYPRSRGRFLKVFTFWNILFLALLLLEALLLGGMQG</sequence>
<dbReference type="Pfam" id="PF03600">
    <property type="entry name" value="CitMHS"/>
    <property type="match status" value="1"/>
</dbReference>
<name>A0ABS2EAS0_9FIRM</name>
<protein>
    <submittedName>
        <fullName evidence="9">Citrate transporter</fullName>
    </submittedName>
</protein>
<feature type="transmembrane region" description="Helical" evidence="7">
    <location>
        <begin position="362"/>
        <end position="383"/>
    </location>
</feature>
<feature type="transmembrane region" description="Helical" evidence="7">
    <location>
        <begin position="213"/>
        <end position="235"/>
    </location>
</feature>
<feature type="transmembrane region" description="Helical" evidence="7">
    <location>
        <begin position="255"/>
        <end position="275"/>
    </location>
</feature>
<evidence type="ECO:0000256" key="6">
    <source>
        <dbReference type="ARBA" id="ARBA00023136"/>
    </source>
</evidence>
<feature type="transmembrane region" description="Helical" evidence="7">
    <location>
        <begin position="84"/>
        <end position="106"/>
    </location>
</feature>
<organism evidence="9 10">
    <name type="scientific">Faecalicatena fissicatena</name>
    <dbReference type="NCBI Taxonomy" id="290055"/>
    <lineage>
        <taxon>Bacteria</taxon>
        <taxon>Bacillati</taxon>
        <taxon>Bacillota</taxon>
        <taxon>Clostridia</taxon>
        <taxon>Lachnospirales</taxon>
        <taxon>Lachnospiraceae</taxon>
        <taxon>Faecalicatena</taxon>
    </lineage>
</organism>
<evidence type="ECO:0000313" key="9">
    <source>
        <dbReference type="EMBL" id="MBM6738733.1"/>
    </source>
</evidence>
<dbReference type="PANTHER" id="PTHR43302:SF5">
    <property type="entry name" value="TRANSPORTER ARSB-RELATED"/>
    <property type="match status" value="1"/>
</dbReference>
<comment type="caution">
    <text evidence="9">The sequence shown here is derived from an EMBL/GenBank/DDBJ whole genome shotgun (WGS) entry which is preliminary data.</text>
</comment>
<evidence type="ECO:0000256" key="3">
    <source>
        <dbReference type="ARBA" id="ARBA00022475"/>
    </source>
</evidence>
<evidence type="ECO:0000256" key="7">
    <source>
        <dbReference type="SAM" id="Phobius"/>
    </source>
</evidence>
<feature type="transmembrane region" description="Helical" evidence="7">
    <location>
        <begin position="331"/>
        <end position="350"/>
    </location>
</feature>
<keyword evidence="3" id="KW-1003">Cell membrane</keyword>
<keyword evidence="4 7" id="KW-0812">Transmembrane</keyword>
<accession>A0ABS2EAS0</accession>
<proteinExistence type="predicted"/>
<evidence type="ECO:0000256" key="2">
    <source>
        <dbReference type="ARBA" id="ARBA00022448"/>
    </source>
</evidence>
<dbReference type="EMBL" id="JACLYY010000011">
    <property type="protein sequence ID" value="MBM6738733.1"/>
    <property type="molecule type" value="Genomic_DNA"/>
</dbReference>
<dbReference type="PANTHER" id="PTHR43302">
    <property type="entry name" value="TRANSPORTER ARSB-RELATED"/>
    <property type="match status" value="1"/>
</dbReference>
<feature type="domain" description="Citrate transporter-like" evidence="8">
    <location>
        <begin position="18"/>
        <end position="316"/>
    </location>
</feature>
<keyword evidence="2" id="KW-0813">Transport</keyword>
<keyword evidence="10" id="KW-1185">Reference proteome</keyword>
<keyword evidence="5 7" id="KW-1133">Transmembrane helix</keyword>
<comment type="subcellular location">
    <subcellularLocation>
        <location evidence="1">Cell membrane</location>
        <topology evidence="1">Multi-pass membrane protein</topology>
    </subcellularLocation>
</comment>
<dbReference type="InterPro" id="IPR004680">
    <property type="entry name" value="Cit_transptr-like_dom"/>
</dbReference>
<dbReference type="Proteomes" id="UP000716906">
    <property type="component" value="Unassembled WGS sequence"/>
</dbReference>
<feature type="transmembrane region" description="Helical" evidence="7">
    <location>
        <begin position="158"/>
        <end position="183"/>
    </location>
</feature>
<evidence type="ECO:0000256" key="5">
    <source>
        <dbReference type="ARBA" id="ARBA00022989"/>
    </source>
</evidence>
<feature type="transmembrane region" description="Helical" evidence="7">
    <location>
        <begin position="45"/>
        <end position="72"/>
    </location>
</feature>
<evidence type="ECO:0000259" key="8">
    <source>
        <dbReference type="Pfam" id="PF03600"/>
    </source>
</evidence>
<evidence type="ECO:0000313" key="10">
    <source>
        <dbReference type="Proteomes" id="UP000716906"/>
    </source>
</evidence>
<keyword evidence="6 7" id="KW-0472">Membrane</keyword>
<evidence type="ECO:0000256" key="4">
    <source>
        <dbReference type="ARBA" id="ARBA00022692"/>
    </source>
</evidence>
<feature type="transmembrane region" description="Helical" evidence="7">
    <location>
        <begin position="296"/>
        <end position="319"/>
    </location>
</feature>
<reference evidence="9 10" key="1">
    <citation type="journal article" date="2021" name="Sci. Rep.">
        <title>The distribution of antibiotic resistance genes in chicken gut microbiota commensals.</title>
        <authorList>
            <person name="Juricova H."/>
            <person name="Matiasovicova J."/>
            <person name="Kubasova T."/>
            <person name="Cejkova D."/>
            <person name="Rychlik I."/>
        </authorList>
    </citation>
    <scope>NUCLEOTIDE SEQUENCE [LARGE SCALE GENOMIC DNA]</scope>
    <source>
        <strain evidence="9 10">An773</strain>
    </source>
</reference>
<dbReference type="RefSeq" id="WP_205156204.1">
    <property type="nucleotide sequence ID" value="NZ_JACLYY010000011.1"/>
</dbReference>